<keyword evidence="3" id="KW-0175">Coiled coil</keyword>
<dbReference type="EMBL" id="BFEA01000059">
    <property type="protein sequence ID" value="GBG65200.1"/>
    <property type="molecule type" value="Genomic_DNA"/>
</dbReference>
<accession>A0A388K565</accession>
<evidence type="ECO:0000256" key="2">
    <source>
        <dbReference type="ARBA" id="ARBA00022840"/>
    </source>
</evidence>
<dbReference type="GO" id="GO:0005524">
    <property type="term" value="F:ATP binding"/>
    <property type="evidence" value="ECO:0007669"/>
    <property type="project" value="UniProtKB-KW"/>
</dbReference>
<feature type="compositionally biased region" description="Pro residues" evidence="4">
    <location>
        <begin position="566"/>
        <end position="583"/>
    </location>
</feature>
<dbReference type="Gene3D" id="3.30.200.20">
    <property type="entry name" value="Phosphorylase Kinase, domain 1"/>
    <property type="match status" value="1"/>
</dbReference>
<keyword evidence="5" id="KW-0472">Membrane</keyword>
<feature type="domain" description="Protein kinase" evidence="6">
    <location>
        <begin position="753"/>
        <end position="1065"/>
    </location>
</feature>
<feature type="region of interest" description="Disordered" evidence="4">
    <location>
        <begin position="566"/>
        <end position="592"/>
    </location>
</feature>
<dbReference type="PANTHER" id="PTHR47989:SF47">
    <property type="entry name" value="SERINE_THREONINE-PROTEIN KINASE PBL28-RELATED"/>
    <property type="match status" value="1"/>
</dbReference>
<dbReference type="PROSITE" id="PS50011">
    <property type="entry name" value="PROTEIN_KINASE_DOM"/>
    <property type="match status" value="1"/>
</dbReference>
<reference evidence="7 8" key="1">
    <citation type="journal article" date="2018" name="Cell">
        <title>The Chara Genome: Secondary Complexity and Implications for Plant Terrestrialization.</title>
        <authorList>
            <person name="Nishiyama T."/>
            <person name="Sakayama H."/>
            <person name="Vries J.D."/>
            <person name="Buschmann H."/>
            <person name="Saint-Marcoux D."/>
            <person name="Ullrich K.K."/>
            <person name="Haas F.B."/>
            <person name="Vanderstraeten L."/>
            <person name="Becker D."/>
            <person name="Lang D."/>
            <person name="Vosolsobe S."/>
            <person name="Rombauts S."/>
            <person name="Wilhelmsson P.K.I."/>
            <person name="Janitza P."/>
            <person name="Kern R."/>
            <person name="Heyl A."/>
            <person name="Rumpler F."/>
            <person name="Villalobos L.I.A.C."/>
            <person name="Clay J.M."/>
            <person name="Skokan R."/>
            <person name="Toyoda A."/>
            <person name="Suzuki Y."/>
            <person name="Kagoshima H."/>
            <person name="Schijlen E."/>
            <person name="Tajeshwar N."/>
            <person name="Catarino B."/>
            <person name="Hetherington A.J."/>
            <person name="Saltykova A."/>
            <person name="Bonnot C."/>
            <person name="Breuninger H."/>
            <person name="Symeonidi A."/>
            <person name="Radhakrishnan G.V."/>
            <person name="Van Nieuwerburgh F."/>
            <person name="Deforce D."/>
            <person name="Chang C."/>
            <person name="Karol K.G."/>
            <person name="Hedrich R."/>
            <person name="Ulvskov P."/>
            <person name="Glockner G."/>
            <person name="Delwiche C.F."/>
            <person name="Petrasek J."/>
            <person name="Van de Peer Y."/>
            <person name="Friml J."/>
            <person name="Beilby M."/>
            <person name="Dolan L."/>
            <person name="Kohara Y."/>
            <person name="Sugano S."/>
            <person name="Fujiyama A."/>
            <person name="Delaux P.-M."/>
            <person name="Quint M."/>
            <person name="TheiBen G."/>
            <person name="Hagemann M."/>
            <person name="Harholt J."/>
            <person name="Dunand C."/>
            <person name="Zachgo S."/>
            <person name="Langdale J."/>
            <person name="Maumus F."/>
            <person name="Straeten D.V.D."/>
            <person name="Gould S.B."/>
            <person name="Rensing S.A."/>
        </authorList>
    </citation>
    <scope>NUCLEOTIDE SEQUENCE [LARGE SCALE GENOMIC DNA]</scope>
    <source>
        <strain evidence="7 8">S276</strain>
    </source>
</reference>
<gene>
    <name evidence="7" type="ORF">CBR_g49992</name>
</gene>
<sequence length="1200" mass="130030">MSIGRSSTSCDKKEKDVEREGGGLVGEDCAKEASGEVMAKETAGEDAIVQVEFEVGERSEGEEVKGAAADGTRTQRRVDRRMGDRNGHRVHCRAGKCFHHVILTRKIGLGVLIKMVMAMLIIMGDVGSGSGSPGNNRRLDAGSRVLSTSTSMSRGAVPTEKGEGTWESSRDRILQGLNVPPVTILNQSLIINTPRTLLVKRPTPFFPRTNRSALLECYLVVESLVPLSNGTVVYYIADERCAFNSSTVYSHWLMSLRKADLTPAMQEGSSNPVQDDSLITYWWPFADGEGTNASSRPMIFDENSTMLPMALMDGMDITADGSHMVLSTSELFAHENISESFGSAVNLVSLIDGQRSSILLPGVNVSGVAFEPTKTRLYAMDFEKPQLLSAAAADVTVPGASSTIFKTVTTLPPGNASSAAYAPVAEPYIRPQGFLSDSSCVYSVDRNNTNVWAIDIAKSEASLVAASADFATNDDLNGRLRELVVVGDGCNLFVSDINGFVWWIKSDAPCGRARSVEIVARTTSVGLWGMAMNDDGTRLSLYVGSSKGHLIELQINRSLLHRCSLPSPPASISPPPSPSPSPALLPSATPAAPSSTSERQNFVLFIALPVAAVSFTALVALLLCLVYRKSRQKQSPQREEGGGEQETPQGSWQGTAGSNRGTKSGVQVGPGATKLSRMPRTGASSSQEQPLDDDRFSVPSRWRSGGSSQEQQGVLDEKRLSTHPGGGPMPEIHPFHVRKFDLRTLSYITNGFSDEYRMGEKGMFGNVYWGALEDQQVAVKVMTGELTASKRKQFTAEVNTLSRLHHSNLVRLVGYCQEDSKSILVYPYCSGGSLYARLHDRGGIRTAAAALRSPPPLTLVERMSIAFQIAKGLRYLHAEVEPPVIHRDVKSSNVLLGSGSGENIRTVLADFGLALMCERLFDTQYSSIVLTNHVSGTQGYMSPEYMMRGKLTEKNDVYAFGVILLELLTGRKAMMRPKGLEKGSGSGWQTLVEWVRLQSNQKGSFGPGGVPVQILDSCLTSQVMTDPAMVQMVASVLSLAWECVDDDDSSRPTMSEGTKTMRAILSNAKITGPGDERRLRREARERTTARRARVAEASARFRITASTGTTMATSSTMSQASSQSTSSGVSQSGSQASISQSVGLQVSHQAQFTPEDYEILQAEELQDELQRQFDEAAERRRRAIMRKARLGRVVIAVTYI</sequence>
<dbReference type="Gramene" id="GBG65200">
    <property type="protein sequence ID" value="GBG65200"/>
    <property type="gene ID" value="CBR_g49992"/>
</dbReference>
<feature type="region of interest" description="Disordered" evidence="4">
    <location>
        <begin position="632"/>
        <end position="731"/>
    </location>
</feature>
<feature type="region of interest" description="Disordered" evidence="4">
    <location>
        <begin position="59"/>
        <end position="84"/>
    </location>
</feature>
<evidence type="ECO:0000259" key="6">
    <source>
        <dbReference type="PROSITE" id="PS50011"/>
    </source>
</evidence>
<keyword evidence="5" id="KW-1133">Transmembrane helix</keyword>
<dbReference type="AlphaFoldDB" id="A0A388K565"/>
<evidence type="ECO:0000256" key="3">
    <source>
        <dbReference type="SAM" id="Coils"/>
    </source>
</evidence>
<dbReference type="InterPro" id="IPR008271">
    <property type="entry name" value="Ser/Thr_kinase_AS"/>
</dbReference>
<proteinExistence type="predicted"/>
<name>A0A388K565_CHABU</name>
<dbReference type="InterPro" id="IPR011044">
    <property type="entry name" value="Quino_amine_DH_bsu"/>
</dbReference>
<organism evidence="7 8">
    <name type="scientific">Chara braunii</name>
    <name type="common">Braun's stonewort</name>
    <dbReference type="NCBI Taxonomy" id="69332"/>
    <lineage>
        <taxon>Eukaryota</taxon>
        <taxon>Viridiplantae</taxon>
        <taxon>Streptophyta</taxon>
        <taxon>Charophyceae</taxon>
        <taxon>Charales</taxon>
        <taxon>Characeae</taxon>
        <taxon>Chara</taxon>
    </lineage>
</organism>
<dbReference type="GO" id="GO:0004672">
    <property type="term" value="F:protein kinase activity"/>
    <property type="evidence" value="ECO:0007669"/>
    <property type="project" value="InterPro"/>
</dbReference>
<dbReference type="Proteomes" id="UP000265515">
    <property type="component" value="Unassembled WGS sequence"/>
</dbReference>
<dbReference type="STRING" id="69332.A0A388K565"/>
<feature type="region of interest" description="Disordered" evidence="4">
    <location>
        <begin position="1072"/>
        <end position="1134"/>
    </location>
</feature>
<comment type="caution">
    <text evidence="7">The sequence shown here is derived from an EMBL/GenBank/DDBJ whole genome shotgun (WGS) entry which is preliminary data.</text>
</comment>
<dbReference type="Pfam" id="PF07714">
    <property type="entry name" value="PK_Tyr_Ser-Thr"/>
    <property type="match status" value="1"/>
</dbReference>
<evidence type="ECO:0000256" key="4">
    <source>
        <dbReference type="SAM" id="MobiDB-lite"/>
    </source>
</evidence>
<feature type="compositionally biased region" description="Low complexity" evidence="4">
    <location>
        <begin position="1095"/>
        <end position="1134"/>
    </location>
</feature>
<feature type="compositionally biased region" description="Basic and acidic residues" evidence="4">
    <location>
        <begin position="1074"/>
        <end position="1088"/>
    </location>
</feature>
<feature type="coiled-coil region" evidence="3">
    <location>
        <begin position="1159"/>
        <end position="1186"/>
    </location>
</feature>
<dbReference type="SUPFAM" id="SSF50969">
    <property type="entry name" value="YVTN repeat-like/Quinoprotein amine dehydrogenase"/>
    <property type="match status" value="1"/>
</dbReference>
<dbReference type="InterPro" id="IPR001245">
    <property type="entry name" value="Ser-Thr/Tyr_kinase_cat_dom"/>
</dbReference>
<feature type="transmembrane region" description="Helical" evidence="5">
    <location>
        <begin position="602"/>
        <end position="627"/>
    </location>
</feature>
<feature type="region of interest" description="Disordered" evidence="4">
    <location>
        <begin position="130"/>
        <end position="164"/>
    </location>
</feature>
<keyword evidence="5" id="KW-0812">Transmembrane</keyword>
<feature type="compositionally biased region" description="Polar residues" evidence="4">
    <location>
        <begin position="652"/>
        <end position="665"/>
    </location>
</feature>
<dbReference type="InterPro" id="IPR000719">
    <property type="entry name" value="Prot_kinase_dom"/>
</dbReference>
<dbReference type="OrthoDB" id="1405469at2759"/>
<evidence type="ECO:0000256" key="5">
    <source>
        <dbReference type="SAM" id="Phobius"/>
    </source>
</evidence>
<dbReference type="Gene3D" id="1.10.510.10">
    <property type="entry name" value="Transferase(Phosphotransferase) domain 1"/>
    <property type="match status" value="1"/>
</dbReference>
<keyword evidence="2" id="KW-0067">ATP-binding</keyword>
<feature type="compositionally biased region" description="Basic and acidic residues" evidence="4">
    <location>
        <begin position="10"/>
        <end position="21"/>
    </location>
</feature>
<evidence type="ECO:0000313" key="8">
    <source>
        <dbReference type="Proteomes" id="UP000265515"/>
    </source>
</evidence>
<dbReference type="SUPFAM" id="SSF56112">
    <property type="entry name" value="Protein kinase-like (PK-like)"/>
    <property type="match status" value="1"/>
</dbReference>
<keyword evidence="1" id="KW-0547">Nucleotide-binding</keyword>
<dbReference type="SMART" id="SM00220">
    <property type="entry name" value="S_TKc"/>
    <property type="match status" value="1"/>
</dbReference>
<dbReference type="PROSITE" id="PS00108">
    <property type="entry name" value="PROTEIN_KINASE_ST"/>
    <property type="match status" value="1"/>
</dbReference>
<dbReference type="InterPro" id="IPR011009">
    <property type="entry name" value="Kinase-like_dom_sf"/>
</dbReference>
<evidence type="ECO:0000313" key="7">
    <source>
        <dbReference type="EMBL" id="GBG65200.1"/>
    </source>
</evidence>
<feature type="region of interest" description="Disordered" evidence="4">
    <location>
        <begin position="1"/>
        <end position="25"/>
    </location>
</feature>
<protein>
    <recommendedName>
        <fullName evidence="6">Protein kinase domain-containing protein</fullName>
    </recommendedName>
</protein>
<keyword evidence="8" id="KW-1185">Reference proteome</keyword>
<evidence type="ECO:0000256" key="1">
    <source>
        <dbReference type="ARBA" id="ARBA00022741"/>
    </source>
</evidence>
<dbReference type="PANTHER" id="PTHR47989">
    <property type="entry name" value="OS01G0750732 PROTEIN"/>
    <property type="match status" value="1"/>
</dbReference>